<evidence type="ECO:0000313" key="1">
    <source>
        <dbReference type="EMBL" id="CNV66267.1"/>
    </source>
</evidence>
<dbReference type="Proteomes" id="UP000039217">
    <property type="component" value="Unassembled WGS sequence"/>
</dbReference>
<sequence length="36" mass="3601">MNIVGTPYKLVHRSSCTARSVAAGSKPGAGITMAAP</sequence>
<dbReference type="AlphaFoldDB" id="A0A655FEP6"/>
<evidence type="ECO:0000313" key="2">
    <source>
        <dbReference type="Proteomes" id="UP000039217"/>
    </source>
</evidence>
<name>A0A655FEP6_MYCTX</name>
<proteinExistence type="predicted"/>
<organism evidence="1 2">
    <name type="scientific">Mycobacterium tuberculosis</name>
    <dbReference type="NCBI Taxonomy" id="1773"/>
    <lineage>
        <taxon>Bacteria</taxon>
        <taxon>Bacillati</taxon>
        <taxon>Actinomycetota</taxon>
        <taxon>Actinomycetes</taxon>
        <taxon>Mycobacteriales</taxon>
        <taxon>Mycobacteriaceae</taxon>
        <taxon>Mycobacterium</taxon>
        <taxon>Mycobacterium tuberculosis complex</taxon>
    </lineage>
</organism>
<accession>A0A655FEP6</accession>
<protein>
    <submittedName>
        <fullName evidence="1">Uncharacterized protein</fullName>
    </submittedName>
</protein>
<gene>
    <name evidence="1" type="ORF">ERS007661_02892</name>
</gene>
<reference evidence="1 2" key="1">
    <citation type="submission" date="2015-03" db="EMBL/GenBank/DDBJ databases">
        <authorList>
            <consortium name="Pathogen Informatics"/>
        </authorList>
    </citation>
    <scope>NUCLEOTIDE SEQUENCE [LARGE SCALE GENOMIC DNA]</scope>
    <source>
        <strain evidence="1 2">D00501624</strain>
    </source>
</reference>
<dbReference type="EMBL" id="CQQC01001126">
    <property type="protein sequence ID" value="CNV66267.1"/>
    <property type="molecule type" value="Genomic_DNA"/>
</dbReference>